<protein>
    <recommendedName>
        <fullName evidence="3">VOC domain-containing protein</fullName>
    </recommendedName>
</protein>
<dbReference type="InterPro" id="IPR029068">
    <property type="entry name" value="Glyas_Bleomycin-R_OHBP_Dase"/>
</dbReference>
<dbReference type="Proteomes" id="UP001165068">
    <property type="component" value="Unassembled WGS sequence"/>
</dbReference>
<name>A0ABQ5NDF4_9MICO</name>
<evidence type="ECO:0000313" key="1">
    <source>
        <dbReference type="EMBL" id="GLC83711.1"/>
    </source>
</evidence>
<proteinExistence type="predicted"/>
<evidence type="ECO:0008006" key="3">
    <source>
        <dbReference type="Google" id="ProtNLM"/>
    </source>
</evidence>
<dbReference type="SUPFAM" id="SSF54593">
    <property type="entry name" value="Glyoxalase/Bleomycin resistance protein/Dihydroxybiphenyl dioxygenase"/>
    <property type="match status" value="1"/>
</dbReference>
<reference evidence="1" key="1">
    <citation type="submission" date="2022-08" db="EMBL/GenBank/DDBJ databases">
        <title>Draft genome sequence of Microbacterium arabinogalactanolyticum JCM 9171.</title>
        <authorList>
            <person name="Fujita K."/>
            <person name="Ishiwata A."/>
            <person name="Fushinobu S."/>
        </authorList>
    </citation>
    <scope>NUCLEOTIDE SEQUENCE</scope>
    <source>
        <strain evidence="1">JCM 9171</strain>
    </source>
</reference>
<organism evidence="1 2">
    <name type="scientific">Microbacterium arabinogalactanolyticum</name>
    <dbReference type="NCBI Taxonomy" id="69365"/>
    <lineage>
        <taxon>Bacteria</taxon>
        <taxon>Bacillati</taxon>
        <taxon>Actinomycetota</taxon>
        <taxon>Actinomycetes</taxon>
        <taxon>Micrococcales</taxon>
        <taxon>Microbacteriaceae</taxon>
        <taxon>Microbacterium</taxon>
    </lineage>
</organism>
<dbReference type="EMBL" id="BRZC01000002">
    <property type="protein sequence ID" value="GLC83711.1"/>
    <property type="molecule type" value="Genomic_DNA"/>
</dbReference>
<comment type="caution">
    <text evidence="1">The sequence shown here is derived from an EMBL/GenBank/DDBJ whole genome shotgun (WGS) entry which is preliminary data.</text>
</comment>
<gene>
    <name evidence="1" type="ORF">MIAR_02990</name>
</gene>
<dbReference type="RefSeq" id="WP_285630277.1">
    <property type="nucleotide sequence ID" value="NZ_BAAAUK010000001.1"/>
</dbReference>
<accession>A0ABQ5NDF4</accession>
<sequence length="228" mass="23952">MTTTVQQIVYSRHPERWHALAEALGFVAPSPPEPDWAEFDGGGVLAVHGETDDHPDGTVDVHLLVDDLDVAQQALAGRDVARTTLEGVGDMLLVRLASGLGISVSAGARATTGPMAVQPILFQEDVAEARGVLEELGLRADIVADRGGWVELHASGGGSVGVHRASEPAAGLGFLADGDLDALAARLRDAGFEASVVDEAYARTVRIAEPEAWINGVQTDLYGHHREA</sequence>
<keyword evidence="2" id="KW-1185">Reference proteome</keyword>
<evidence type="ECO:0000313" key="2">
    <source>
        <dbReference type="Proteomes" id="UP001165068"/>
    </source>
</evidence>